<evidence type="ECO:0000259" key="2">
    <source>
        <dbReference type="Pfam" id="PF09994"/>
    </source>
</evidence>
<dbReference type="EMBL" id="WHUW01000216">
    <property type="protein sequence ID" value="KAF8417745.1"/>
    <property type="molecule type" value="Genomic_DNA"/>
</dbReference>
<organism evidence="3 4">
    <name type="scientific">Boletus edulis BED1</name>
    <dbReference type="NCBI Taxonomy" id="1328754"/>
    <lineage>
        <taxon>Eukaryota</taxon>
        <taxon>Fungi</taxon>
        <taxon>Dikarya</taxon>
        <taxon>Basidiomycota</taxon>
        <taxon>Agaricomycotina</taxon>
        <taxon>Agaricomycetes</taxon>
        <taxon>Agaricomycetidae</taxon>
        <taxon>Boletales</taxon>
        <taxon>Boletineae</taxon>
        <taxon>Boletaceae</taxon>
        <taxon>Boletoideae</taxon>
        <taxon>Boletus</taxon>
    </lineage>
</organism>
<dbReference type="InterPro" id="IPR018712">
    <property type="entry name" value="Tle1-like_cat"/>
</dbReference>
<proteinExistence type="predicted"/>
<feature type="region of interest" description="Disordered" evidence="1">
    <location>
        <begin position="1"/>
        <end position="23"/>
    </location>
</feature>
<dbReference type="AlphaFoldDB" id="A0AAD4G6W1"/>
<evidence type="ECO:0000313" key="3">
    <source>
        <dbReference type="EMBL" id="KAF8417745.1"/>
    </source>
</evidence>
<dbReference type="Pfam" id="PF09994">
    <property type="entry name" value="T6SS_Tle1-like_cat"/>
    <property type="match status" value="1"/>
</dbReference>
<protein>
    <recommendedName>
        <fullName evidence="2">T6SS Phospholipase effector Tle1-like catalytic domain-containing protein</fullName>
    </recommendedName>
</protein>
<evidence type="ECO:0000313" key="4">
    <source>
        <dbReference type="Proteomes" id="UP001194468"/>
    </source>
</evidence>
<sequence length="83" mass="9168">MATQEGSTQTSPTFKCPQHTSTSSRNLVVCIDGMSNQFGIKNTNIVELYSNITKSDKQLTYYSSGLGTIAKVPCRINYPITWT</sequence>
<reference evidence="3" key="2">
    <citation type="journal article" date="2020" name="Nat. Commun.">
        <title>Large-scale genome sequencing of mycorrhizal fungi provides insights into the early evolution of symbiotic traits.</title>
        <authorList>
            <person name="Miyauchi S."/>
            <person name="Kiss E."/>
            <person name="Kuo A."/>
            <person name="Drula E."/>
            <person name="Kohler A."/>
            <person name="Sanchez-Garcia M."/>
            <person name="Morin E."/>
            <person name="Andreopoulos B."/>
            <person name="Barry K.W."/>
            <person name="Bonito G."/>
            <person name="Buee M."/>
            <person name="Carver A."/>
            <person name="Chen C."/>
            <person name="Cichocki N."/>
            <person name="Clum A."/>
            <person name="Culley D."/>
            <person name="Crous P.W."/>
            <person name="Fauchery L."/>
            <person name="Girlanda M."/>
            <person name="Hayes R.D."/>
            <person name="Keri Z."/>
            <person name="LaButti K."/>
            <person name="Lipzen A."/>
            <person name="Lombard V."/>
            <person name="Magnuson J."/>
            <person name="Maillard F."/>
            <person name="Murat C."/>
            <person name="Nolan M."/>
            <person name="Ohm R.A."/>
            <person name="Pangilinan J."/>
            <person name="Pereira M.F."/>
            <person name="Perotto S."/>
            <person name="Peter M."/>
            <person name="Pfister S."/>
            <person name="Riley R."/>
            <person name="Sitrit Y."/>
            <person name="Stielow J.B."/>
            <person name="Szollosi G."/>
            <person name="Zifcakova L."/>
            <person name="Stursova M."/>
            <person name="Spatafora J.W."/>
            <person name="Tedersoo L."/>
            <person name="Vaario L.M."/>
            <person name="Yamada A."/>
            <person name="Yan M."/>
            <person name="Wang P."/>
            <person name="Xu J."/>
            <person name="Bruns T."/>
            <person name="Baldrian P."/>
            <person name="Vilgalys R."/>
            <person name="Dunand C."/>
            <person name="Henrissat B."/>
            <person name="Grigoriev I.V."/>
            <person name="Hibbett D."/>
            <person name="Nagy L.G."/>
            <person name="Martin F.M."/>
        </authorList>
    </citation>
    <scope>NUCLEOTIDE SEQUENCE</scope>
    <source>
        <strain evidence="3">BED1</strain>
    </source>
</reference>
<comment type="caution">
    <text evidence="3">The sequence shown here is derived from an EMBL/GenBank/DDBJ whole genome shotgun (WGS) entry which is preliminary data.</text>
</comment>
<accession>A0AAD4G6W1</accession>
<keyword evidence="4" id="KW-1185">Reference proteome</keyword>
<reference evidence="3" key="1">
    <citation type="submission" date="2019-10" db="EMBL/GenBank/DDBJ databases">
        <authorList>
            <consortium name="DOE Joint Genome Institute"/>
            <person name="Kuo A."/>
            <person name="Miyauchi S."/>
            <person name="Kiss E."/>
            <person name="Drula E."/>
            <person name="Kohler A."/>
            <person name="Sanchez-Garcia M."/>
            <person name="Andreopoulos B."/>
            <person name="Barry K.W."/>
            <person name="Bonito G."/>
            <person name="Buee M."/>
            <person name="Carver A."/>
            <person name="Chen C."/>
            <person name="Cichocki N."/>
            <person name="Clum A."/>
            <person name="Culley D."/>
            <person name="Crous P.W."/>
            <person name="Fauchery L."/>
            <person name="Girlanda M."/>
            <person name="Hayes R."/>
            <person name="Keri Z."/>
            <person name="LaButti K."/>
            <person name="Lipzen A."/>
            <person name="Lombard V."/>
            <person name="Magnuson J."/>
            <person name="Maillard F."/>
            <person name="Morin E."/>
            <person name="Murat C."/>
            <person name="Nolan M."/>
            <person name="Ohm R."/>
            <person name="Pangilinan J."/>
            <person name="Pereira M."/>
            <person name="Perotto S."/>
            <person name="Peter M."/>
            <person name="Riley R."/>
            <person name="Sitrit Y."/>
            <person name="Stielow B."/>
            <person name="Szollosi G."/>
            <person name="Zifcakova L."/>
            <person name="Stursova M."/>
            <person name="Spatafora J.W."/>
            <person name="Tedersoo L."/>
            <person name="Vaario L.-M."/>
            <person name="Yamada A."/>
            <person name="Yan M."/>
            <person name="Wang P."/>
            <person name="Xu J."/>
            <person name="Bruns T."/>
            <person name="Baldrian P."/>
            <person name="Vilgalys R."/>
            <person name="Henrissat B."/>
            <person name="Grigoriev I.V."/>
            <person name="Hibbett D."/>
            <person name="Nagy L.G."/>
            <person name="Martin F.M."/>
        </authorList>
    </citation>
    <scope>NUCLEOTIDE SEQUENCE</scope>
    <source>
        <strain evidence="3">BED1</strain>
    </source>
</reference>
<dbReference type="Proteomes" id="UP001194468">
    <property type="component" value="Unassembled WGS sequence"/>
</dbReference>
<feature type="domain" description="T6SS Phospholipase effector Tle1-like catalytic" evidence="2">
    <location>
        <begin position="25"/>
        <end position="70"/>
    </location>
</feature>
<evidence type="ECO:0000256" key="1">
    <source>
        <dbReference type="SAM" id="MobiDB-lite"/>
    </source>
</evidence>
<name>A0AAD4G6W1_BOLED</name>
<gene>
    <name evidence="3" type="ORF">L210DRAFT_1008274</name>
</gene>